<feature type="binding site" evidence="8">
    <location>
        <position position="160"/>
    </location>
    <ligand>
        <name>substrate</name>
    </ligand>
</feature>
<feature type="binding site" evidence="8">
    <location>
        <position position="130"/>
    </location>
    <ligand>
        <name>substrate</name>
    </ligand>
</feature>
<gene>
    <name evidence="10" type="ORF">C3F09_04340</name>
</gene>
<dbReference type="InterPro" id="IPR001940">
    <property type="entry name" value="Peptidase_S1C"/>
</dbReference>
<evidence type="ECO:0000259" key="9">
    <source>
        <dbReference type="PROSITE" id="PS50106"/>
    </source>
</evidence>
<dbReference type="InterPro" id="IPR036034">
    <property type="entry name" value="PDZ_sf"/>
</dbReference>
<feature type="domain" description="PDZ" evidence="9">
    <location>
        <begin position="382"/>
        <end position="466"/>
    </location>
</feature>
<dbReference type="GO" id="GO:0006508">
    <property type="term" value="P:proteolysis"/>
    <property type="evidence" value="ECO:0007669"/>
    <property type="project" value="UniProtKB-KW"/>
</dbReference>
<dbReference type="SUPFAM" id="SSF50494">
    <property type="entry name" value="Trypsin-like serine proteases"/>
    <property type="match status" value="1"/>
</dbReference>
<evidence type="ECO:0000256" key="1">
    <source>
        <dbReference type="ARBA" id="ARBA00010541"/>
    </source>
</evidence>
<accession>A0A855X9Y8</accession>
<keyword evidence="2 10" id="KW-0645">Protease</keyword>
<reference evidence="10 11" key="1">
    <citation type="journal article" date="2018" name="ISME J.">
        <title>A methanotrophic archaeon couples anaerobic oxidation of methane to Fe(III) reduction.</title>
        <authorList>
            <person name="Cai C."/>
            <person name="Leu A.O."/>
            <person name="Xie G.J."/>
            <person name="Guo J."/>
            <person name="Feng Y."/>
            <person name="Zhao J.X."/>
            <person name="Tyson G.W."/>
            <person name="Yuan Z."/>
            <person name="Hu S."/>
        </authorList>
    </citation>
    <scope>NUCLEOTIDE SEQUENCE [LARGE SCALE GENOMIC DNA]</scope>
    <source>
        <strain evidence="10">FeB_12</strain>
    </source>
</reference>
<dbReference type="PANTHER" id="PTHR22939">
    <property type="entry name" value="SERINE PROTEASE FAMILY S1C HTRA-RELATED"/>
    <property type="match status" value="1"/>
</dbReference>
<dbReference type="SMART" id="SM00228">
    <property type="entry name" value="PDZ"/>
    <property type="match status" value="2"/>
</dbReference>
<evidence type="ECO:0000256" key="4">
    <source>
        <dbReference type="ARBA" id="ARBA00022737"/>
    </source>
</evidence>
<keyword evidence="4" id="KW-0677">Repeat</keyword>
<dbReference type="GO" id="GO:0004252">
    <property type="term" value="F:serine-type endopeptidase activity"/>
    <property type="evidence" value="ECO:0007669"/>
    <property type="project" value="InterPro"/>
</dbReference>
<dbReference type="SUPFAM" id="SSF50156">
    <property type="entry name" value="PDZ domain-like"/>
    <property type="match status" value="2"/>
</dbReference>
<evidence type="ECO:0000256" key="8">
    <source>
        <dbReference type="PIRSR" id="PIRSR611782-2"/>
    </source>
</evidence>
<organism evidence="10 11">
    <name type="scientific">candidate division GN15 bacterium</name>
    <dbReference type="NCBI Taxonomy" id="2072418"/>
    <lineage>
        <taxon>Bacteria</taxon>
        <taxon>candidate division GN15</taxon>
    </lineage>
</organism>
<dbReference type="AlphaFoldDB" id="A0A855X9Y8"/>
<dbReference type="Pfam" id="PF13365">
    <property type="entry name" value="Trypsin_2"/>
    <property type="match status" value="1"/>
</dbReference>
<protein>
    <submittedName>
        <fullName evidence="10">Protease</fullName>
    </submittedName>
</protein>
<dbReference type="CDD" id="cd10839">
    <property type="entry name" value="cpPDZ1_DegP-like"/>
    <property type="match status" value="1"/>
</dbReference>
<evidence type="ECO:0000256" key="2">
    <source>
        <dbReference type="ARBA" id="ARBA00022670"/>
    </source>
</evidence>
<feature type="domain" description="PDZ" evidence="9">
    <location>
        <begin position="280"/>
        <end position="371"/>
    </location>
</feature>
<dbReference type="EMBL" id="PQAP01000039">
    <property type="protein sequence ID" value="PWB74188.1"/>
    <property type="molecule type" value="Genomic_DNA"/>
</dbReference>
<dbReference type="PROSITE" id="PS50106">
    <property type="entry name" value="PDZ"/>
    <property type="match status" value="2"/>
</dbReference>
<keyword evidence="6" id="KW-0720">Serine protease</keyword>
<feature type="active site" description="Charge relay system" evidence="7">
    <location>
        <position position="160"/>
    </location>
</feature>
<feature type="active site" description="Charge relay system" evidence="7">
    <location>
        <position position="236"/>
    </location>
</feature>
<evidence type="ECO:0000256" key="6">
    <source>
        <dbReference type="ARBA" id="ARBA00022825"/>
    </source>
</evidence>
<comment type="caution">
    <text evidence="10">The sequence shown here is derived from an EMBL/GenBank/DDBJ whole genome shotgun (WGS) entry which is preliminary data.</text>
</comment>
<name>A0A855X9Y8_9BACT</name>
<evidence type="ECO:0000313" key="11">
    <source>
        <dbReference type="Proteomes" id="UP000250918"/>
    </source>
</evidence>
<sequence>MRNSQHHHSPSALILLAILALSIALFNIAVARETADPVTVPLAKDRPIMTLRDLNNAFVDIAKSVTPSVVMITTAQKVKVRQTDPFGMDPFAELFGFHQQQQPREQEFRRQGLGSGVVISSDGYLLTNNHVVADADSIVVQFSDGMTRSAKVVGTDPNTDVALLKVNATGLTPIKIGNSDSLQVGEWVLAVGSPLNPNLAHTVTQGIVSAKGRSNVGLADYEDFIQTDAAINPGNSGGALVNLDGELVGINSAIASQSGGFQGIGFAVPINMAIRVKDQLLATGKVTRGYLGVNIQDVNNQLAQAMNLEAEQGALIGNVADNSPAARAGLESGDVITAFNGQSIQNSSQLRSQIASTAPGTTVTLTVLRDKTERDYKVTLGELTAQNASAGGENDKLLGFAVQEIDRSLADKYDLSVRQGIVVTNVDENSHASDAGLREGDVIRAVNRTHVSTMKDFDQAVSGLKKGDRLLLSVERQQGGFFMAFQL</sequence>
<evidence type="ECO:0000256" key="7">
    <source>
        <dbReference type="PIRSR" id="PIRSR611782-1"/>
    </source>
</evidence>
<evidence type="ECO:0000313" key="10">
    <source>
        <dbReference type="EMBL" id="PWB74188.1"/>
    </source>
</evidence>
<dbReference type="Proteomes" id="UP000250918">
    <property type="component" value="Unassembled WGS sequence"/>
</dbReference>
<dbReference type="InterPro" id="IPR001478">
    <property type="entry name" value="PDZ"/>
</dbReference>
<dbReference type="Gene3D" id="2.40.10.120">
    <property type="match status" value="1"/>
</dbReference>
<dbReference type="PRINTS" id="PR00834">
    <property type="entry name" value="PROTEASES2C"/>
</dbReference>
<feature type="binding site" evidence="8">
    <location>
        <begin position="234"/>
        <end position="236"/>
    </location>
    <ligand>
        <name>substrate</name>
    </ligand>
</feature>
<dbReference type="InterPro" id="IPR011782">
    <property type="entry name" value="Pept_S1C_Do"/>
</dbReference>
<dbReference type="Pfam" id="PF13180">
    <property type="entry name" value="PDZ_2"/>
    <property type="match status" value="2"/>
</dbReference>
<feature type="active site" description="Charge relay system" evidence="7">
    <location>
        <position position="130"/>
    </location>
</feature>
<dbReference type="InterPro" id="IPR009003">
    <property type="entry name" value="Peptidase_S1_PA"/>
</dbReference>
<comment type="similarity">
    <text evidence="1">Belongs to the peptidase S1C family.</text>
</comment>
<dbReference type="PANTHER" id="PTHR22939:SF129">
    <property type="entry name" value="SERINE PROTEASE HTRA2, MITOCHONDRIAL"/>
    <property type="match status" value="1"/>
</dbReference>
<keyword evidence="3" id="KW-0732">Signal</keyword>
<evidence type="ECO:0000256" key="5">
    <source>
        <dbReference type="ARBA" id="ARBA00022801"/>
    </source>
</evidence>
<keyword evidence="5" id="KW-0378">Hydrolase</keyword>
<proteinExistence type="inferred from homology"/>
<dbReference type="Gene3D" id="2.30.42.10">
    <property type="match status" value="2"/>
</dbReference>
<dbReference type="NCBIfam" id="TIGR02037">
    <property type="entry name" value="degP_htrA_DO"/>
    <property type="match status" value="1"/>
</dbReference>
<evidence type="ECO:0000256" key="3">
    <source>
        <dbReference type="ARBA" id="ARBA00022729"/>
    </source>
</evidence>